<name>A0A2P2NU13_RHIMU</name>
<evidence type="ECO:0000313" key="1">
    <source>
        <dbReference type="EMBL" id="MBX45949.1"/>
    </source>
</evidence>
<proteinExistence type="predicted"/>
<accession>A0A2P2NU13</accession>
<dbReference type="EMBL" id="GGEC01065465">
    <property type="protein sequence ID" value="MBX45949.1"/>
    <property type="molecule type" value="Transcribed_RNA"/>
</dbReference>
<organism evidence="1">
    <name type="scientific">Rhizophora mucronata</name>
    <name type="common">Asiatic mangrove</name>
    <dbReference type="NCBI Taxonomy" id="61149"/>
    <lineage>
        <taxon>Eukaryota</taxon>
        <taxon>Viridiplantae</taxon>
        <taxon>Streptophyta</taxon>
        <taxon>Embryophyta</taxon>
        <taxon>Tracheophyta</taxon>
        <taxon>Spermatophyta</taxon>
        <taxon>Magnoliopsida</taxon>
        <taxon>eudicotyledons</taxon>
        <taxon>Gunneridae</taxon>
        <taxon>Pentapetalae</taxon>
        <taxon>rosids</taxon>
        <taxon>fabids</taxon>
        <taxon>Malpighiales</taxon>
        <taxon>Rhizophoraceae</taxon>
        <taxon>Rhizophora</taxon>
    </lineage>
</organism>
<dbReference type="AlphaFoldDB" id="A0A2P2NU13"/>
<sequence>MSIVFETVELKTHNALQKSYRKHTQGHMLSYDSNICELTLLTCVKFVNLISHTPT</sequence>
<reference evidence="1" key="1">
    <citation type="submission" date="2018-02" db="EMBL/GenBank/DDBJ databases">
        <title>Rhizophora mucronata_Transcriptome.</title>
        <authorList>
            <person name="Meera S.P."/>
            <person name="Sreeshan A."/>
            <person name="Augustine A."/>
        </authorList>
    </citation>
    <scope>NUCLEOTIDE SEQUENCE</scope>
    <source>
        <tissue evidence="1">Leaf</tissue>
    </source>
</reference>
<protein>
    <submittedName>
        <fullName evidence="1">Uncharacterized protein</fullName>
    </submittedName>
</protein>